<comment type="subunit">
    <text evidence="5 16">Homodimer.</text>
</comment>
<protein>
    <recommendedName>
        <fullName evidence="15 16">Type III pantothenate kinase</fullName>
        <ecNumber evidence="6 16">2.7.1.33</ecNumber>
    </recommendedName>
    <alternativeName>
        <fullName evidence="16">PanK-III</fullName>
    </alternativeName>
    <alternativeName>
        <fullName evidence="16">Pantothenic acid kinase</fullName>
    </alternativeName>
</protein>
<evidence type="ECO:0000313" key="17">
    <source>
        <dbReference type="EMBL" id="ANB16069.1"/>
    </source>
</evidence>
<evidence type="ECO:0000256" key="7">
    <source>
        <dbReference type="ARBA" id="ARBA00022490"/>
    </source>
</evidence>
<feature type="active site" description="Proton acceptor" evidence="16">
    <location>
        <position position="104"/>
    </location>
</feature>
<dbReference type="AlphaFoldDB" id="A0A167G221"/>
<dbReference type="GO" id="GO:0015937">
    <property type="term" value="P:coenzyme A biosynthetic process"/>
    <property type="evidence" value="ECO:0007669"/>
    <property type="project" value="UniProtKB-UniRule"/>
</dbReference>
<dbReference type="GO" id="GO:0004594">
    <property type="term" value="F:pantothenate kinase activity"/>
    <property type="evidence" value="ECO:0007669"/>
    <property type="project" value="UniProtKB-UniRule"/>
</dbReference>
<dbReference type="PANTHER" id="PTHR34265:SF1">
    <property type="entry name" value="TYPE III PANTOTHENATE KINASE"/>
    <property type="match status" value="1"/>
</dbReference>
<comment type="catalytic activity">
    <reaction evidence="1 16">
        <text>(R)-pantothenate + ATP = (R)-4'-phosphopantothenate + ADP + H(+)</text>
        <dbReference type="Rhea" id="RHEA:16373"/>
        <dbReference type="ChEBI" id="CHEBI:10986"/>
        <dbReference type="ChEBI" id="CHEBI:15378"/>
        <dbReference type="ChEBI" id="CHEBI:29032"/>
        <dbReference type="ChEBI" id="CHEBI:30616"/>
        <dbReference type="ChEBI" id="CHEBI:456216"/>
        <dbReference type="EC" id="2.7.1.33"/>
    </reaction>
</comment>
<evidence type="ECO:0000256" key="8">
    <source>
        <dbReference type="ARBA" id="ARBA00022679"/>
    </source>
</evidence>
<evidence type="ECO:0000256" key="15">
    <source>
        <dbReference type="ARBA" id="ARBA00040883"/>
    </source>
</evidence>
<name>A0A167G221_9GAMM</name>
<feature type="binding site" evidence="16">
    <location>
        <begin position="102"/>
        <end position="105"/>
    </location>
    <ligand>
        <name>substrate</name>
    </ligand>
</feature>
<comment type="function">
    <text evidence="16">Catalyzes the phosphorylation of pantothenate (Pan), the first step in CoA biosynthesis.</text>
</comment>
<gene>
    <name evidence="16" type="primary">coaX</name>
    <name evidence="17" type="ORF">I596_29</name>
</gene>
<organism evidence="17 18">
    <name type="scientific">Dokdonella koreensis DS-123</name>
    <dbReference type="NCBI Taxonomy" id="1300342"/>
    <lineage>
        <taxon>Bacteria</taxon>
        <taxon>Pseudomonadati</taxon>
        <taxon>Pseudomonadota</taxon>
        <taxon>Gammaproteobacteria</taxon>
        <taxon>Lysobacterales</taxon>
        <taxon>Rhodanobacteraceae</taxon>
        <taxon>Dokdonella</taxon>
    </lineage>
</organism>
<dbReference type="PATRIC" id="fig|1300342.3.peg.29"/>
<comment type="cofactor">
    <cofactor evidence="2">
        <name>K(+)</name>
        <dbReference type="ChEBI" id="CHEBI:29103"/>
    </cofactor>
</comment>
<dbReference type="KEGG" id="dko:I596_29"/>
<dbReference type="CDD" id="cd24015">
    <property type="entry name" value="ASKHA_NBD_PanK-III"/>
    <property type="match status" value="1"/>
</dbReference>
<feature type="binding site" evidence="16">
    <location>
        <position position="176"/>
    </location>
    <ligand>
        <name>substrate</name>
    </ligand>
</feature>
<feature type="binding site" evidence="16">
    <location>
        <position position="95"/>
    </location>
    <ligand>
        <name>substrate</name>
    </ligand>
</feature>
<evidence type="ECO:0000313" key="18">
    <source>
        <dbReference type="Proteomes" id="UP000076830"/>
    </source>
</evidence>
<evidence type="ECO:0000256" key="5">
    <source>
        <dbReference type="ARBA" id="ARBA00011738"/>
    </source>
</evidence>
<evidence type="ECO:0000256" key="10">
    <source>
        <dbReference type="ARBA" id="ARBA00022777"/>
    </source>
</evidence>
<dbReference type="OrthoDB" id="9781305at2"/>
<comment type="subcellular location">
    <subcellularLocation>
        <location evidence="3 16">Cytoplasm</location>
    </subcellularLocation>
</comment>
<evidence type="ECO:0000256" key="11">
    <source>
        <dbReference type="ARBA" id="ARBA00022840"/>
    </source>
</evidence>
<dbReference type="EMBL" id="CP015249">
    <property type="protein sequence ID" value="ANB16069.1"/>
    <property type="molecule type" value="Genomic_DNA"/>
</dbReference>
<accession>A0A167G221</accession>
<evidence type="ECO:0000256" key="14">
    <source>
        <dbReference type="ARBA" id="ARBA00038036"/>
    </source>
</evidence>
<dbReference type="GO" id="GO:0005524">
    <property type="term" value="F:ATP binding"/>
    <property type="evidence" value="ECO:0007669"/>
    <property type="project" value="UniProtKB-UniRule"/>
</dbReference>
<sequence>MKLLIDIGNTRLKWTTATAEARLAEPAATTGPAWPDGLHDAFAALRGQVEDVLVSSVVSAEREAELQALLQAAVPDTPVAFVRSPAAALGVRNAYAEPERLGIDRFLALAALQARPRAQVLVSVGTALTLDALAADGRHLGGLIAASPTLARGALAAATARLQPPSRQVRMLADTTADAVQSGAVLGAVALTERFRSAAAGPLGGWPALILTGGGAGELAPWLPDAERIEDLVLRGLARWAFAPSPPPAGA</sequence>
<reference evidence="17 18" key="1">
    <citation type="submission" date="2016-04" db="EMBL/GenBank/DDBJ databases">
        <title>Complete genome sequence of Dokdonella koreensis DS-123T.</title>
        <authorList>
            <person name="Kim J.F."/>
            <person name="Lee H."/>
            <person name="Kwak M.-J."/>
        </authorList>
    </citation>
    <scope>NUCLEOTIDE SEQUENCE [LARGE SCALE GENOMIC DNA]</scope>
    <source>
        <strain evidence="17 18">DS-123</strain>
    </source>
</reference>
<dbReference type="SUPFAM" id="SSF53067">
    <property type="entry name" value="Actin-like ATPase domain"/>
    <property type="match status" value="2"/>
</dbReference>
<evidence type="ECO:0000256" key="9">
    <source>
        <dbReference type="ARBA" id="ARBA00022741"/>
    </source>
</evidence>
<feature type="binding site" evidence="16">
    <location>
        <position position="126"/>
    </location>
    <ligand>
        <name>ATP</name>
        <dbReference type="ChEBI" id="CHEBI:30616"/>
    </ligand>
</feature>
<comment type="pathway">
    <text evidence="4 16">Cofactor biosynthesis; coenzyme A biosynthesis; CoA from (R)-pantothenate: step 1/5.</text>
</comment>
<keyword evidence="18" id="KW-1185">Reference proteome</keyword>
<dbReference type="EC" id="2.7.1.33" evidence="6 16"/>
<dbReference type="InterPro" id="IPR004619">
    <property type="entry name" value="Type_III_PanK"/>
</dbReference>
<dbReference type="Proteomes" id="UP000076830">
    <property type="component" value="Chromosome"/>
</dbReference>
<keyword evidence="13 16" id="KW-0173">Coenzyme A biosynthesis</keyword>
<keyword evidence="9 16" id="KW-0547">Nucleotide-binding</keyword>
<evidence type="ECO:0000256" key="16">
    <source>
        <dbReference type="HAMAP-Rule" id="MF_01274"/>
    </source>
</evidence>
<keyword evidence="11 16" id="KW-0067">ATP-binding</keyword>
<dbReference type="PANTHER" id="PTHR34265">
    <property type="entry name" value="TYPE III PANTOTHENATE KINASE"/>
    <property type="match status" value="1"/>
</dbReference>
<dbReference type="NCBIfam" id="TIGR00671">
    <property type="entry name" value="baf"/>
    <property type="match status" value="1"/>
</dbReference>
<comment type="caution">
    <text evidence="16">Lacks conserved residue(s) required for the propagation of feature annotation.</text>
</comment>
<comment type="cofactor">
    <cofactor evidence="16">
        <name>NH4(+)</name>
        <dbReference type="ChEBI" id="CHEBI:28938"/>
    </cofactor>
    <cofactor evidence="16">
        <name>K(+)</name>
        <dbReference type="ChEBI" id="CHEBI:29103"/>
    </cofactor>
    <text evidence="16">A monovalent cation. Ammonium or potassium.</text>
</comment>
<evidence type="ECO:0000256" key="2">
    <source>
        <dbReference type="ARBA" id="ARBA00001958"/>
    </source>
</evidence>
<dbReference type="HAMAP" id="MF_01274">
    <property type="entry name" value="Pantothen_kinase_3"/>
    <property type="match status" value="1"/>
</dbReference>
<evidence type="ECO:0000256" key="12">
    <source>
        <dbReference type="ARBA" id="ARBA00022958"/>
    </source>
</evidence>
<dbReference type="Gene3D" id="3.30.420.40">
    <property type="match status" value="2"/>
</dbReference>
<dbReference type="STRING" id="1300342.I596_29"/>
<evidence type="ECO:0000256" key="3">
    <source>
        <dbReference type="ARBA" id="ARBA00004496"/>
    </source>
</evidence>
<evidence type="ECO:0000256" key="13">
    <source>
        <dbReference type="ARBA" id="ARBA00022993"/>
    </source>
</evidence>
<dbReference type="GO" id="GO:0005737">
    <property type="term" value="C:cytoplasm"/>
    <property type="evidence" value="ECO:0007669"/>
    <property type="project" value="UniProtKB-SubCell"/>
</dbReference>
<evidence type="ECO:0000256" key="6">
    <source>
        <dbReference type="ARBA" id="ARBA00012102"/>
    </source>
</evidence>
<feature type="binding site" evidence="16">
    <location>
        <begin position="6"/>
        <end position="13"/>
    </location>
    <ligand>
        <name>ATP</name>
        <dbReference type="ChEBI" id="CHEBI:30616"/>
    </ligand>
</feature>
<dbReference type="Pfam" id="PF03309">
    <property type="entry name" value="Pan_kinase"/>
    <property type="match status" value="1"/>
</dbReference>
<dbReference type="RefSeq" id="WP_067642488.1">
    <property type="nucleotide sequence ID" value="NZ_CP015249.1"/>
</dbReference>
<proteinExistence type="inferred from homology"/>
<keyword evidence="8 16" id="KW-0808">Transferase</keyword>
<keyword evidence="7 16" id="KW-0963">Cytoplasm</keyword>
<keyword evidence="12 16" id="KW-0630">Potassium</keyword>
<evidence type="ECO:0000256" key="1">
    <source>
        <dbReference type="ARBA" id="ARBA00001206"/>
    </source>
</evidence>
<evidence type="ECO:0000256" key="4">
    <source>
        <dbReference type="ARBA" id="ARBA00005225"/>
    </source>
</evidence>
<dbReference type="InterPro" id="IPR043129">
    <property type="entry name" value="ATPase_NBD"/>
</dbReference>
<keyword evidence="10 16" id="KW-0418">Kinase</keyword>
<dbReference type="UniPathway" id="UPA00241">
    <property type="reaction ID" value="UER00352"/>
</dbReference>
<comment type="similarity">
    <text evidence="14 16">Belongs to the type III pantothenate kinase family.</text>
</comment>